<dbReference type="CDD" id="cd00009">
    <property type="entry name" value="AAA"/>
    <property type="match status" value="1"/>
</dbReference>
<proteinExistence type="predicted"/>
<dbReference type="STRING" id="1841610.A6X21_21710"/>
<dbReference type="PROSITE" id="PS50045">
    <property type="entry name" value="SIGMA54_INTERACT_4"/>
    <property type="match status" value="1"/>
</dbReference>
<evidence type="ECO:0000313" key="7">
    <source>
        <dbReference type="Proteomes" id="UP000094828"/>
    </source>
</evidence>
<dbReference type="SMART" id="SM00382">
    <property type="entry name" value="AAA"/>
    <property type="match status" value="1"/>
</dbReference>
<evidence type="ECO:0000256" key="1">
    <source>
        <dbReference type="ARBA" id="ARBA00022741"/>
    </source>
</evidence>
<dbReference type="AlphaFoldDB" id="A0A1C3EFX7"/>
<dbReference type="Gene3D" id="3.40.50.300">
    <property type="entry name" value="P-loop containing nucleotide triphosphate hydrolases"/>
    <property type="match status" value="1"/>
</dbReference>
<dbReference type="GO" id="GO:0005524">
    <property type="term" value="F:ATP binding"/>
    <property type="evidence" value="ECO:0007669"/>
    <property type="project" value="UniProtKB-KW"/>
</dbReference>
<comment type="caution">
    <text evidence="6">The sequence shown here is derived from an EMBL/GenBank/DDBJ whole genome shotgun (WGS) entry which is preliminary data.</text>
</comment>
<dbReference type="InterPro" id="IPR003593">
    <property type="entry name" value="AAA+_ATPase"/>
</dbReference>
<gene>
    <name evidence="6" type="ORF">A6X21_21710</name>
</gene>
<dbReference type="PROSITE" id="PS00675">
    <property type="entry name" value="SIGMA54_INTERACT_1"/>
    <property type="match status" value="1"/>
</dbReference>
<evidence type="ECO:0000256" key="3">
    <source>
        <dbReference type="ARBA" id="ARBA00023015"/>
    </source>
</evidence>
<evidence type="ECO:0000256" key="2">
    <source>
        <dbReference type="ARBA" id="ARBA00022840"/>
    </source>
</evidence>
<sequence>MKRNALISWIGLADLRAARGELRDGIGPIANAALARKFDEIHLLSDHPSSDTKAFVKWLSQQTGIDAEIWPVSLSGPTRFSEIYEAAVSVLRSLESESVVRNRTFHVSPGTPAMAAVWVLLAKTSFPAELIESSAEEGVRTISLPFEIAVDYIPRRDIEGDDEILRLTQGLPPEAPEFSVIIHRCQAMKTVIAQARRVAIENVPLLIQGESGTGKELFARAIHASSPRSRGPFIEVNCGAIPTELVESELFGHKKGAFTGATENKVGYLESANSGTLFLDEIGELPLTAQVKLLRALQERQVTRVGETKPKEVDFRVIAATNRILLDEVTEDRFREDLFHRLAVGVLNLPPLRERPNDLNLLIDHFLDRINADRKSAAGWQHKNLSPGARNLLNQHPWPGNIRELANTLCRAAIWSGGNTIGVDQIRQALFPVKRTLPGYDAILNRSLGNDLDIQEILAAVARHYLARAYEEAEGNKSAACKLVGLPNYQTFTNWMKKYGVKS</sequence>
<evidence type="ECO:0000256" key="4">
    <source>
        <dbReference type="ARBA" id="ARBA00023163"/>
    </source>
</evidence>
<name>A0A1C3EFX7_9PLAN</name>
<dbReference type="PANTHER" id="PTHR32071">
    <property type="entry name" value="TRANSCRIPTIONAL REGULATORY PROTEIN"/>
    <property type="match status" value="1"/>
</dbReference>
<organism evidence="6 7">
    <name type="scientific">Planctopirus hydrillae</name>
    <dbReference type="NCBI Taxonomy" id="1841610"/>
    <lineage>
        <taxon>Bacteria</taxon>
        <taxon>Pseudomonadati</taxon>
        <taxon>Planctomycetota</taxon>
        <taxon>Planctomycetia</taxon>
        <taxon>Planctomycetales</taxon>
        <taxon>Planctomycetaceae</taxon>
        <taxon>Planctopirus</taxon>
    </lineage>
</organism>
<dbReference type="SUPFAM" id="SSF52540">
    <property type="entry name" value="P-loop containing nucleoside triphosphate hydrolases"/>
    <property type="match status" value="1"/>
</dbReference>
<dbReference type="Pfam" id="PF25601">
    <property type="entry name" value="AAA_lid_14"/>
    <property type="match status" value="1"/>
</dbReference>
<dbReference type="InterPro" id="IPR002078">
    <property type="entry name" value="Sigma_54_int"/>
</dbReference>
<dbReference type="EMBL" id="LYDR01000071">
    <property type="protein sequence ID" value="ODA32131.1"/>
    <property type="molecule type" value="Genomic_DNA"/>
</dbReference>
<dbReference type="OrthoDB" id="236556at2"/>
<dbReference type="GO" id="GO:0006355">
    <property type="term" value="P:regulation of DNA-templated transcription"/>
    <property type="evidence" value="ECO:0007669"/>
    <property type="project" value="InterPro"/>
</dbReference>
<evidence type="ECO:0000313" key="6">
    <source>
        <dbReference type="EMBL" id="ODA32131.1"/>
    </source>
</evidence>
<dbReference type="Proteomes" id="UP000094828">
    <property type="component" value="Unassembled WGS sequence"/>
</dbReference>
<dbReference type="InterPro" id="IPR027417">
    <property type="entry name" value="P-loop_NTPase"/>
</dbReference>
<dbReference type="FunFam" id="3.40.50.300:FF:000006">
    <property type="entry name" value="DNA-binding transcriptional regulator NtrC"/>
    <property type="match status" value="1"/>
</dbReference>
<keyword evidence="2" id="KW-0067">ATP-binding</keyword>
<dbReference type="Gene3D" id="1.10.10.60">
    <property type="entry name" value="Homeodomain-like"/>
    <property type="match status" value="1"/>
</dbReference>
<protein>
    <submittedName>
        <fullName evidence="6">AAA family ATPase</fullName>
    </submittedName>
</protein>
<dbReference type="PROSITE" id="PS00688">
    <property type="entry name" value="SIGMA54_INTERACT_3"/>
    <property type="match status" value="1"/>
</dbReference>
<keyword evidence="4" id="KW-0804">Transcription</keyword>
<dbReference type="InterPro" id="IPR025662">
    <property type="entry name" value="Sigma_54_int_dom_ATP-bd_1"/>
</dbReference>
<keyword evidence="3" id="KW-0805">Transcription regulation</keyword>
<keyword evidence="7" id="KW-1185">Reference proteome</keyword>
<feature type="domain" description="Sigma-54 factor interaction" evidence="5">
    <location>
        <begin position="181"/>
        <end position="414"/>
    </location>
</feature>
<dbReference type="Gene3D" id="1.10.8.60">
    <property type="match status" value="1"/>
</dbReference>
<keyword evidence="1" id="KW-0547">Nucleotide-binding</keyword>
<dbReference type="InterPro" id="IPR058031">
    <property type="entry name" value="AAA_lid_NorR"/>
</dbReference>
<evidence type="ECO:0000259" key="5">
    <source>
        <dbReference type="PROSITE" id="PS50045"/>
    </source>
</evidence>
<dbReference type="InterPro" id="IPR025944">
    <property type="entry name" value="Sigma_54_int_dom_CS"/>
</dbReference>
<accession>A0A1C3EFX7</accession>
<dbReference type="Pfam" id="PF00158">
    <property type="entry name" value="Sigma54_activat"/>
    <property type="match status" value="1"/>
</dbReference>
<reference evidence="6 7" key="1">
    <citation type="submission" date="2016-05" db="EMBL/GenBank/DDBJ databases">
        <title>Genomic and physiological characterization of Planctopirus sp. isolated from fresh water lake.</title>
        <authorList>
            <person name="Subhash Y."/>
            <person name="Ramana C."/>
        </authorList>
    </citation>
    <scope>NUCLEOTIDE SEQUENCE [LARGE SCALE GENOMIC DNA]</scope>
    <source>
        <strain evidence="6 7">JC280</strain>
    </source>
</reference>